<evidence type="ECO:0000313" key="2">
    <source>
        <dbReference type="Proteomes" id="UP000597762"/>
    </source>
</evidence>
<accession>A0A812DAD9</accession>
<protein>
    <submittedName>
        <fullName evidence="1">Uncharacterized protein</fullName>
    </submittedName>
</protein>
<dbReference type="Proteomes" id="UP000597762">
    <property type="component" value="Unassembled WGS sequence"/>
</dbReference>
<gene>
    <name evidence="1" type="ORF">SPHA_52296</name>
</gene>
<reference evidence="1" key="1">
    <citation type="submission" date="2021-01" db="EMBL/GenBank/DDBJ databases">
        <authorList>
            <person name="Li R."/>
            <person name="Bekaert M."/>
        </authorList>
    </citation>
    <scope>NUCLEOTIDE SEQUENCE</scope>
    <source>
        <strain evidence="1">Farmed</strain>
    </source>
</reference>
<comment type="caution">
    <text evidence="1">The sequence shown here is derived from an EMBL/GenBank/DDBJ whole genome shotgun (WGS) entry which is preliminary data.</text>
</comment>
<proteinExistence type="predicted"/>
<name>A0A812DAD9_ACAPH</name>
<dbReference type="EMBL" id="CAHIKZ030003235">
    <property type="protein sequence ID" value="CAE1297894.1"/>
    <property type="molecule type" value="Genomic_DNA"/>
</dbReference>
<sequence>MHISVPPPLPVCVYICPLHNNAHLHLFLSFANSARLCPPPTSSARFTPISDPPRKHDLAYRCSATTSGLRLSLTHQQCPFASISSCPTLPVCICVSLRLPDCVYLSLTNSASLLLSIPHHVCPIATIPRHLCHFASISTLPLLFVCTISRVWCNFRRKRAKLPQQR</sequence>
<dbReference type="AlphaFoldDB" id="A0A812DAD9"/>
<organism evidence="1 2">
    <name type="scientific">Acanthosepion pharaonis</name>
    <name type="common">Pharaoh cuttlefish</name>
    <name type="synonym">Sepia pharaonis</name>
    <dbReference type="NCBI Taxonomy" id="158019"/>
    <lineage>
        <taxon>Eukaryota</taxon>
        <taxon>Metazoa</taxon>
        <taxon>Spiralia</taxon>
        <taxon>Lophotrochozoa</taxon>
        <taxon>Mollusca</taxon>
        <taxon>Cephalopoda</taxon>
        <taxon>Coleoidea</taxon>
        <taxon>Decapodiformes</taxon>
        <taxon>Sepiida</taxon>
        <taxon>Sepiina</taxon>
        <taxon>Sepiidae</taxon>
        <taxon>Acanthosepion</taxon>
    </lineage>
</organism>
<keyword evidence="2" id="KW-1185">Reference proteome</keyword>
<evidence type="ECO:0000313" key="1">
    <source>
        <dbReference type="EMBL" id="CAE1297894.1"/>
    </source>
</evidence>